<keyword evidence="5" id="KW-1015">Disulfide bond</keyword>
<comment type="caution">
    <text evidence="9">The sequence shown here is derived from an EMBL/GenBank/DDBJ whole genome shotgun (WGS) entry which is preliminary data.</text>
</comment>
<evidence type="ECO:0000256" key="3">
    <source>
        <dbReference type="ARBA" id="ARBA00022525"/>
    </source>
</evidence>
<dbReference type="InterPro" id="IPR017948">
    <property type="entry name" value="TGFb_CS"/>
</dbReference>
<dbReference type="SUPFAM" id="SSF57501">
    <property type="entry name" value="Cystine-knot cytokines"/>
    <property type="match status" value="1"/>
</dbReference>
<feature type="chain" id="PRO_5041673827" description="TGF-beta family profile domain-containing protein" evidence="7">
    <location>
        <begin position="26"/>
        <end position="354"/>
    </location>
</feature>
<dbReference type="PANTHER" id="PTHR11848">
    <property type="entry name" value="TGF-BETA FAMILY"/>
    <property type="match status" value="1"/>
</dbReference>
<dbReference type="InterPro" id="IPR029034">
    <property type="entry name" value="Cystine-knot_cytokine"/>
</dbReference>
<evidence type="ECO:0000256" key="7">
    <source>
        <dbReference type="SAM" id="SignalP"/>
    </source>
</evidence>
<keyword evidence="10" id="KW-1185">Reference proteome</keyword>
<evidence type="ECO:0000256" key="2">
    <source>
        <dbReference type="ARBA" id="ARBA00006656"/>
    </source>
</evidence>
<comment type="similarity">
    <text evidence="2 6">Belongs to the TGF-beta family.</text>
</comment>
<dbReference type="PROSITE" id="PS00250">
    <property type="entry name" value="TGF_BETA_1"/>
    <property type="match status" value="1"/>
</dbReference>
<dbReference type="Gene3D" id="2.10.90.10">
    <property type="entry name" value="Cystine-knot cytokines"/>
    <property type="match status" value="1"/>
</dbReference>
<reference evidence="9" key="1">
    <citation type="submission" date="2023-07" db="EMBL/GenBank/DDBJ databases">
        <title>Chromosome-level genome assembly of Artemia franciscana.</title>
        <authorList>
            <person name="Jo E."/>
        </authorList>
    </citation>
    <scope>NUCLEOTIDE SEQUENCE</scope>
    <source>
        <tissue evidence="9">Whole body</tissue>
    </source>
</reference>
<evidence type="ECO:0000259" key="8">
    <source>
        <dbReference type="PROSITE" id="PS51362"/>
    </source>
</evidence>
<accession>A0AA88H5C6</accession>
<evidence type="ECO:0000256" key="1">
    <source>
        <dbReference type="ARBA" id="ARBA00004613"/>
    </source>
</evidence>
<dbReference type="CDD" id="cd13755">
    <property type="entry name" value="TGF_beta_maverick"/>
    <property type="match status" value="1"/>
</dbReference>
<dbReference type="EMBL" id="JAVRJZ010001049">
    <property type="protein sequence ID" value="KAK2701990.1"/>
    <property type="molecule type" value="Genomic_DNA"/>
</dbReference>
<dbReference type="GO" id="GO:0005615">
    <property type="term" value="C:extracellular space"/>
    <property type="evidence" value="ECO:0007669"/>
    <property type="project" value="TreeGrafter"/>
</dbReference>
<evidence type="ECO:0000256" key="4">
    <source>
        <dbReference type="ARBA" id="ARBA00023030"/>
    </source>
</evidence>
<organism evidence="9 10">
    <name type="scientific">Artemia franciscana</name>
    <name type="common">Brine shrimp</name>
    <name type="synonym">Artemia sanfranciscana</name>
    <dbReference type="NCBI Taxonomy" id="6661"/>
    <lineage>
        <taxon>Eukaryota</taxon>
        <taxon>Metazoa</taxon>
        <taxon>Ecdysozoa</taxon>
        <taxon>Arthropoda</taxon>
        <taxon>Crustacea</taxon>
        <taxon>Branchiopoda</taxon>
        <taxon>Anostraca</taxon>
        <taxon>Artemiidae</taxon>
        <taxon>Artemia</taxon>
    </lineage>
</organism>
<dbReference type="Pfam" id="PF00019">
    <property type="entry name" value="TGF_beta"/>
    <property type="match status" value="1"/>
</dbReference>
<feature type="domain" description="TGF-beta family profile" evidence="8">
    <location>
        <begin position="237"/>
        <end position="354"/>
    </location>
</feature>
<keyword evidence="3" id="KW-0964">Secreted</keyword>
<evidence type="ECO:0000313" key="10">
    <source>
        <dbReference type="Proteomes" id="UP001187531"/>
    </source>
</evidence>
<comment type="subcellular location">
    <subcellularLocation>
        <location evidence="1">Secreted</location>
    </subcellularLocation>
</comment>
<dbReference type="InterPro" id="IPR015615">
    <property type="entry name" value="TGF-beta-rel"/>
</dbReference>
<evidence type="ECO:0000256" key="6">
    <source>
        <dbReference type="RuleBase" id="RU000354"/>
    </source>
</evidence>
<name>A0AA88H5C6_ARTSF</name>
<dbReference type="GO" id="GO:0008083">
    <property type="term" value="F:growth factor activity"/>
    <property type="evidence" value="ECO:0007669"/>
    <property type="project" value="UniProtKB-KW"/>
</dbReference>
<dbReference type="GO" id="GO:0005125">
    <property type="term" value="F:cytokine activity"/>
    <property type="evidence" value="ECO:0007669"/>
    <property type="project" value="TreeGrafter"/>
</dbReference>
<dbReference type="Proteomes" id="UP001187531">
    <property type="component" value="Unassembled WGS sequence"/>
</dbReference>
<gene>
    <name evidence="9" type="ORF">QYM36_019378</name>
</gene>
<dbReference type="SMART" id="SM00204">
    <property type="entry name" value="TGFB"/>
    <property type="match status" value="1"/>
</dbReference>
<proteinExistence type="inferred from homology"/>
<feature type="signal peptide" evidence="7">
    <location>
        <begin position="1"/>
        <end position="25"/>
    </location>
</feature>
<keyword evidence="7" id="KW-0732">Signal</keyword>
<keyword evidence="4 6" id="KW-0339">Growth factor</keyword>
<protein>
    <recommendedName>
        <fullName evidence="8">TGF-beta family profile domain-containing protein</fullName>
    </recommendedName>
</protein>
<dbReference type="AlphaFoldDB" id="A0AA88H5C6"/>
<dbReference type="InterPro" id="IPR001839">
    <property type="entry name" value="TGF-b_C"/>
</dbReference>
<dbReference type="PROSITE" id="PS51362">
    <property type="entry name" value="TGF_BETA_2"/>
    <property type="match status" value="1"/>
</dbReference>
<sequence length="354" mass="40795">MAFYTTAFGIVSIVCLLISVQFVVSLPLDSAMDSSVYYAPTEEEVELFRQNLLNGLNLRRTPDVSKMNVSIEEYDRAYKVYLSRINEDRQLEDENEDIKDGDLISVNIFPTKTNVHRRRHYYSETTLKFDIPPKILSWKISDIVLYINFENWTLNTKPKRVRIIQKVDRQNILLKRELISSSQYNTSIMATTELGSKLTFSVFTSHCSIKSVRLAVESLTTNRVKRSQMDHAFKLHRGKRRTDCKKGKKNGKNCCRHPMKVSFRELKGFEFILAPLEFNAFFCGGNCPARYNPAHNHALLQFMLNSKGKKSVPKPCCAPTKLKHLEILHLDENDPTKLTVTKWKKVIVTECACS</sequence>
<evidence type="ECO:0000313" key="9">
    <source>
        <dbReference type="EMBL" id="KAK2701990.1"/>
    </source>
</evidence>
<evidence type="ECO:0000256" key="5">
    <source>
        <dbReference type="ARBA" id="ARBA00023157"/>
    </source>
</evidence>
<dbReference type="PANTHER" id="PTHR11848:SF119">
    <property type="entry name" value="TGF-BETA FAMILY PROFILE DOMAIN-CONTAINING PROTEIN"/>
    <property type="match status" value="1"/>
</dbReference>